<dbReference type="PANTHER" id="PTHR42886">
    <property type="entry name" value="RE40534P-RELATED"/>
    <property type="match status" value="1"/>
</dbReference>
<dbReference type="FunCoup" id="A0A078AFQ5">
    <property type="interactions" value="12"/>
</dbReference>
<dbReference type="EMBL" id="CCKQ01009205">
    <property type="protein sequence ID" value="CDW80671.1"/>
    <property type="molecule type" value="Genomic_DNA"/>
</dbReference>
<feature type="domain" description="AB hydrolase-1" evidence="2">
    <location>
        <begin position="56"/>
        <end position="328"/>
    </location>
</feature>
<name>A0A078AFQ5_STYLE</name>
<dbReference type="GO" id="GO:0052689">
    <property type="term" value="F:carboxylic ester hydrolase activity"/>
    <property type="evidence" value="ECO:0007669"/>
    <property type="project" value="TreeGrafter"/>
</dbReference>
<evidence type="ECO:0000313" key="4">
    <source>
        <dbReference type="Proteomes" id="UP000039865"/>
    </source>
</evidence>
<dbReference type="GO" id="GO:0042171">
    <property type="term" value="F:lysophosphatidic acid acyltransferase activity"/>
    <property type="evidence" value="ECO:0007669"/>
    <property type="project" value="TreeGrafter"/>
</dbReference>
<gene>
    <name evidence="3" type="primary">Contig359.g404</name>
    <name evidence="3" type="ORF">STYLEM_9674</name>
</gene>
<comment type="similarity">
    <text evidence="1">Belongs to the peptidase S33 family. ABHD4/ABHD5 subfamily.</text>
</comment>
<dbReference type="GO" id="GO:0006654">
    <property type="term" value="P:phosphatidic acid biosynthetic process"/>
    <property type="evidence" value="ECO:0007669"/>
    <property type="project" value="TreeGrafter"/>
</dbReference>
<dbReference type="Pfam" id="PF00561">
    <property type="entry name" value="Abhydrolase_1"/>
    <property type="match status" value="1"/>
</dbReference>
<keyword evidence="4" id="KW-1185">Reference proteome</keyword>
<dbReference type="InParanoid" id="A0A078AFQ5"/>
<evidence type="ECO:0000313" key="3">
    <source>
        <dbReference type="EMBL" id="CDW80671.1"/>
    </source>
</evidence>
<protein>
    <recommendedName>
        <fullName evidence="2">AB hydrolase-1 domain-containing protein</fullName>
    </recommendedName>
</protein>
<proteinExistence type="inferred from homology"/>
<dbReference type="SUPFAM" id="SSF53474">
    <property type="entry name" value="alpha/beta-Hydrolases"/>
    <property type="match status" value="1"/>
</dbReference>
<dbReference type="InterPro" id="IPR000073">
    <property type="entry name" value="AB_hydrolase_1"/>
</dbReference>
<reference evidence="3 4" key="1">
    <citation type="submission" date="2014-06" db="EMBL/GenBank/DDBJ databases">
        <authorList>
            <person name="Swart Estienne"/>
        </authorList>
    </citation>
    <scope>NUCLEOTIDE SEQUENCE [LARGE SCALE GENOMIC DNA]</scope>
    <source>
        <strain evidence="3 4">130c</strain>
    </source>
</reference>
<dbReference type="AlphaFoldDB" id="A0A078AFQ5"/>
<organism evidence="3 4">
    <name type="scientific">Stylonychia lemnae</name>
    <name type="common">Ciliate</name>
    <dbReference type="NCBI Taxonomy" id="5949"/>
    <lineage>
        <taxon>Eukaryota</taxon>
        <taxon>Sar</taxon>
        <taxon>Alveolata</taxon>
        <taxon>Ciliophora</taxon>
        <taxon>Intramacronucleata</taxon>
        <taxon>Spirotrichea</taxon>
        <taxon>Stichotrichia</taxon>
        <taxon>Sporadotrichida</taxon>
        <taxon>Oxytrichidae</taxon>
        <taxon>Stylonychinae</taxon>
        <taxon>Stylonychia</taxon>
    </lineage>
</organism>
<dbReference type="Gene3D" id="3.40.50.1820">
    <property type="entry name" value="alpha/beta hydrolase"/>
    <property type="match status" value="1"/>
</dbReference>
<dbReference type="Proteomes" id="UP000039865">
    <property type="component" value="Unassembled WGS sequence"/>
</dbReference>
<dbReference type="OrthoDB" id="430332at2759"/>
<dbReference type="InterPro" id="IPR029058">
    <property type="entry name" value="AB_hydrolase_fold"/>
</dbReference>
<dbReference type="GO" id="GO:0055088">
    <property type="term" value="P:lipid homeostasis"/>
    <property type="evidence" value="ECO:0007669"/>
    <property type="project" value="TreeGrafter"/>
</dbReference>
<sequence length="388" mass="45196">MGNTWTGISDDTFKEYETKMLAHSSIPYDQFDIQNVEIDDEHNYVRTIRVGNPQNPPMVLLHGYGGSGVMFWKIMKPLSELYNVYTVDIIGMGGSSRPKFTIEDPNEADDFLVQWLEAWRQKVGLERFILSGHSFGGYVCGLYACKYPQYVRKLQMLSPAGVPVIPENFDIWKEFEKFPKERRPPKFALSLAKKIWKKRWSPFGAMRKSGRGCVNCLLKGYVKKRFYSIPKNEIDDYKIYLHQTLLREGSTEYCIFICFDYLMFSHHPLELPDRLGGVQIPVSFFYGDRDWMPKEGGLAVIAQNPHKDFHSKLYVISDSDHHMYFDNPDEFVMKMIEDLENLDQLEQNNFGQTDTSNRPLQHIRDNELQIMIVDDDSDSRQKIFVGNQ</sequence>
<accession>A0A078AFQ5</accession>
<dbReference type="OMA" id="HIRDNEL"/>
<evidence type="ECO:0000259" key="2">
    <source>
        <dbReference type="Pfam" id="PF00561"/>
    </source>
</evidence>
<dbReference type="PANTHER" id="PTHR42886:SF29">
    <property type="entry name" value="PUMMELIG, ISOFORM A"/>
    <property type="match status" value="1"/>
</dbReference>
<evidence type="ECO:0000256" key="1">
    <source>
        <dbReference type="ARBA" id="ARBA00038097"/>
    </source>
</evidence>